<accession>A0A540VJD6</accession>
<dbReference type="InParanoid" id="A0A540VJD6"/>
<dbReference type="SUPFAM" id="SSF53756">
    <property type="entry name" value="UDP-Glycosyltransferase/glycogen phosphorylase"/>
    <property type="match status" value="1"/>
</dbReference>
<evidence type="ECO:0000313" key="3">
    <source>
        <dbReference type="EMBL" id="TQE96832.1"/>
    </source>
</evidence>
<dbReference type="CDD" id="cd03823">
    <property type="entry name" value="GT4_ExpE7-like"/>
    <property type="match status" value="1"/>
</dbReference>
<dbReference type="OrthoDB" id="9814612at2"/>
<dbReference type="AlphaFoldDB" id="A0A540VJD6"/>
<evidence type="ECO:0000259" key="2">
    <source>
        <dbReference type="Pfam" id="PF13439"/>
    </source>
</evidence>
<proteinExistence type="predicted"/>
<dbReference type="Gene3D" id="3.40.50.2000">
    <property type="entry name" value="Glycogen Phosphorylase B"/>
    <property type="match status" value="2"/>
</dbReference>
<dbReference type="InterPro" id="IPR050194">
    <property type="entry name" value="Glycosyltransferase_grp1"/>
</dbReference>
<evidence type="ECO:0000259" key="1">
    <source>
        <dbReference type="Pfam" id="PF00534"/>
    </source>
</evidence>
<sequence length="413" mass="47094">MKVLYVVHQYPPEFIGGVEVYTEELAQAILQRGWQVGVFHRSYSQEKFQKVRQLGGLPIFSISVGALSPSQRFLSTWRQPAIDDFWKKTLDQFKPDLVHIQHLMGLPESILERLTQLDIPYIITLWDYWWVCANANLLTNYSQTACHGPRFFLNCTRCVVARSGQPATWIASPLLLGLLLDRNRRLNNLLRGAMRLLSPSIFVRDWYKRHGVPQNHIHIVRPGVTPLTQPRSYRKPRGEEIRFLYVGGLAPNKGVHILLEALRKVKGKFQLSIVGDISAHPHYANLLHRMADERVTFLGKADRLDVWRAFADADAVAVPSLWHETFCLVAHEALAVGTPVLASEMGALTEAIRDGVNGLLLPPGDIEAWRIALQQLVDNPQILDRMRSQMTAPLYFEQHVDHIENIYREILEG</sequence>
<dbReference type="EMBL" id="VIGC01000006">
    <property type="protein sequence ID" value="TQE96832.1"/>
    <property type="molecule type" value="Genomic_DNA"/>
</dbReference>
<feature type="domain" description="Glycosyl transferase family 1" evidence="1">
    <location>
        <begin position="237"/>
        <end position="388"/>
    </location>
</feature>
<dbReference type="Pfam" id="PF13439">
    <property type="entry name" value="Glyco_transf_4"/>
    <property type="match status" value="1"/>
</dbReference>
<protein>
    <submittedName>
        <fullName evidence="3">Glycosyltransferase</fullName>
    </submittedName>
</protein>
<dbReference type="PANTHER" id="PTHR45947">
    <property type="entry name" value="SULFOQUINOVOSYL TRANSFERASE SQD2"/>
    <property type="match status" value="1"/>
</dbReference>
<dbReference type="GO" id="GO:0016757">
    <property type="term" value="F:glycosyltransferase activity"/>
    <property type="evidence" value="ECO:0007669"/>
    <property type="project" value="InterPro"/>
</dbReference>
<gene>
    <name evidence="3" type="ORF">FKZ61_06125</name>
</gene>
<dbReference type="Pfam" id="PF00534">
    <property type="entry name" value="Glycos_transf_1"/>
    <property type="match status" value="1"/>
</dbReference>
<keyword evidence="4" id="KW-1185">Reference proteome</keyword>
<keyword evidence="3" id="KW-0808">Transferase</keyword>
<feature type="domain" description="Glycosyltransferase subfamily 4-like N-terminal" evidence="2">
    <location>
        <begin position="15"/>
        <end position="224"/>
    </location>
</feature>
<dbReference type="InterPro" id="IPR028098">
    <property type="entry name" value="Glyco_trans_4-like_N"/>
</dbReference>
<reference evidence="3 4" key="1">
    <citation type="submission" date="2019-06" db="EMBL/GenBank/DDBJ databases">
        <title>Genome sequence of Litorilinea aerophila BAA-2444.</title>
        <authorList>
            <person name="Maclea K.S."/>
            <person name="Maurais E.G."/>
            <person name="Iannazzi L.C."/>
        </authorList>
    </citation>
    <scope>NUCLEOTIDE SEQUENCE [LARGE SCALE GENOMIC DNA]</scope>
    <source>
        <strain evidence="3 4">ATCC BAA-2444</strain>
    </source>
</reference>
<name>A0A540VJD6_9CHLR</name>
<dbReference type="PANTHER" id="PTHR45947:SF13">
    <property type="entry name" value="TRANSFERASE"/>
    <property type="match status" value="1"/>
</dbReference>
<comment type="caution">
    <text evidence="3">The sequence shown here is derived from an EMBL/GenBank/DDBJ whole genome shotgun (WGS) entry which is preliminary data.</text>
</comment>
<dbReference type="InterPro" id="IPR001296">
    <property type="entry name" value="Glyco_trans_1"/>
</dbReference>
<dbReference type="Proteomes" id="UP000317371">
    <property type="component" value="Unassembled WGS sequence"/>
</dbReference>
<evidence type="ECO:0000313" key="4">
    <source>
        <dbReference type="Proteomes" id="UP000317371"/>
    </source>
</evidence>
<dbReference type="RefSeq" id="WP_141609204.1">
    <property type="nucleotide sequence ID" value="NZ_VIGC02000006.1"/>
</dbReference>
<organism evidence="3 4">
    <name type="scientific">Litorilinea aerophila</name>
    <dbReference type="NCBI Taxonomy" id="1204385"/>
    <lineage>
        <taxon>Bacteria</taxon>
        <taxon>Bacillati</taxon>
        <taxon>Chloroflexota</taxon>
        <taxon>Caldilineae</taxon>
        <taxon>Caldilineales</taxon>
        <taxon>Caldilineaceae</taxon>
        <taxon>Litorilinea</taxon>
    </lineage>
</organism>